<dbReference type="Proteomes" id="UP000786811">
    <property type="component" value="Unassembled WGS sequence"/>
</dbReference>
<gene>
    <name evidence="1" type="ORF">HICCMSTLAB_LOCUS806</name>
</gene>
<dbReference type="OrthoDB" id="25654at2759"/>
<keyword evidence="2" id="KW-1185">Reference proteome</keyword>
<organism evidence="1 2">
    <name type="scientific">Cotesia congregata</name>
    <name type="common">Parasitoid wasp</name>
    <name type="synonym">Apanteles congregatus</name>
    <dbReference type="NCBI Taxonomy" id="51543"/>
    <lineage>
        <taxon>Eukaryota</taxon>
        <taxon>Metazoa</taxon>
        <taxon>Ecdysozoa</taxon>
        <taxon>Arthropoda</taxon>
        <taxon>Hexapoda</taxon>
        <taxon>Insecta</taxon>
        <taxon>Pterygota</taxon>
        <taxon>Neoptera</taxon>
        <taxon>Endopterygota</taxon>
        <taxon>Hymenoptera</taxon>
        <taxon>Apocrita</taxon>
        <taxon>Ichneumonoidea</taxon>
        <taxon>Braconidae</taxon>
        <taxon>Microgastrinae</taxon>
        <taxon>Cotesia</taxon>
    </lineage>
</organism>
<comment type="caution">
    <text evidence="1">The sequence shown here is derived from an EMBL/GenBank/DDBJ whole genome shotgun (WGS) entry which is preliminary data.</text>
</comment>
<protein>
    <submittedName>
        <fullName evidence="1">Uncharacterized protein</fullName>
    </submittedName>
</protein>
<evidence type="ECO:0000313" key="1">
    <source>
        <dbReference type="EMBL" id="CAG5074034.1"/>
    </source>
</evidence>
<accession>A0A8J2E9E8</accession>
<reference evidence="1" key="1">
    <citation type="submission" date="2021-04" db="EMBL/GenBank/DDBJ databases">
        <authorList>
            <person name="Chebbi M.A.C M."/>
        </authorList>
    </citation>
    <scope>NUCLEOTIDE SEQUENCE</scope>
</reference>
<proteinExistence type="predicted"/>
<dbReference type="EMBL" id="CAJNRD030001114">
    <property type="protein sequence ID" value="CAG5074034.1"/>
    <property type="molecule type" value="Genomic_DNA"/>
</dbReference>
<dbReference type="AlphaFoldDB" id="A0A8J2E9E8"/>
<sequence>MGRQVRADDVVRSTDTTEEIQVETSDISNKFKFFETYKEPEKERKQFRITPPRDGQVKVCVRQGDEYAMEDHVLSLTEACTAPLNSIQAPRNSQ</sequence>
<evidence type="ECO:0000313" key="2">
    <source>
        <dbReference type="Proteomes" id="UP000786811"/>
    </source>
</evidence>
<name>A0A8J2E9E8_COTCN</name>